<keyword evidence="4" id="KW-0472">Membrane</keyword>
<dbReference type="PANTHER" id="PTHR44943">
    <property type="entry name" value="CELLULOSE SYNTHASE OPERON PROTEIN C"/>
    <property type="match status" value="1"/>
</dbReference>
<protein>
    <submittedName>
        <fullName evidence="6">Tetratricopeptide TPR_2 repeat protein</fullName>
    </submittedName>
</protein>
<dbReference type="Gene3D" id="2.60.40.1080">
    <property type="match status" value="2"/>
</dbReference>
<reference evidence="6 7" key="1">
    <citation type="submission" date="2009-06" db="EMBL/GenBank/DDBJ databases">
        <title>The draft genome of Clostridium carboxidivorans P7.</title>
        <authorList>
            <consortium name="US DOE Joint Genome Institute (JGI-PGF)"/>
            <person name="Lucas S."/>
            <person name="Copeland A."/>
            <person name="Lapidus A."/>
            <person name="Glavina del Rio T."/>
            <person name="Tice H."/>
            <person name="Bruce D."/>
            <person name="Goodwin L."/>
            <person name="Pitluck S."/>
            <person name="Larimer F."/>
            <person name="Land M.L."/>
            <person name="Hauser L."/>
            <person name="Hemme C.L."/>
        </authorList>
    </citation>
    <scope>NUCLEOTIDE SEQUENCE [LARGE SCALE GENOMIC DNA]</scope>
    <source>
        <strain evidence="6 7">P7</strain>
    </source>
</reference>
<dbReference type="InterPro" id="IPR008964">
    <property type="entry name" value="Invasin/intimin_cell_adhesion"/>
</dbReference>
<dbReference type="CDD" id="cd00063">
    <property type="entry name" value="FN3"/>
    <property type="match status" value="1"/>
</dbReference>
<dbReference type="OrthoDB" id="1922141at2"/>
<dbReference type="PATRIC" id="fig|536227.13.peg.3727"/>
<feature type="domain" description="BIG2" evidence="5">
    <location>
        <begin position="226"/>
        <end position="299"/>
    </location>
</feature>
<feature type="repeat" description="TPR" evidence="3">
    <location>
        <begin position="71"/>
        <end position="104"/>
    </location>
</feature>
<dbReference type="InterPro" id="IPR051685">
    <property type="entry name" value="Ycf3/AcsC/BcsC/TPR_MFPF"/>
</dbReference>
<evidence type="ECO:0000259" key="5">
    <source>
        <dbReference type="SMART" id="SM00635"/>
    </source>
</evidence>
<dbReference type="PANTHER" id="PTHR44943:SF4">
    <property type="entry name" value="TPR REPEAT-CONTAINING PROTEIN MJ0798"/>
    <property type="match status" value="1"/>
</dbReference>
<sequence length="503" mass="57216">MSYSNFESKAEKCKNSKVYEKALQYCELAIMVDNTRSNIYFIKGYCYSMQRRYSDALKCYSKSIELNSRNHEAYNYKGVVLSGLGNHLEALKNFENAIHIFENNIAYIANRGEELIYLGEYEKAASCFENLIEREPNNAKWYYKKGIVLDKLEAYIGASSAYKKAKELNPNYNIPYNENRNKAIARLKNMIISSISCIFIICCGIFARYILYSTGTLKPDIVNINMYTSKDVIEVNKEVEITEEHSLRPECSKNIDVSFKSSDNSIAIVDGKKSVKGLKPGTAKILAIANNKVIKEIEVKVVQPKVIDFQISNEKSEFSLGETEELRSSIKMNYDGVTKPKIQYSSTNSNVVSVDNAGIMRALGLGNAYIIAKAGEVERRILVNVIPDTNQLYENKKRLQTDNSYEIITMENIKGYKPTGLKLNWSYYDGNETICEYNLSWNRVEGVDQYNIYYRKKGETDFGTLTKIDGNENSCKFTAPSNSEIFIAAVKNNVESMHSDHVF</sequence>
<organism evidence="6 7">
    <name type="scientific">Clostridium carboxidivorans P7</name>
    <dbReference type="NCBI Taxonomy" id="536227"/>
    <lineage>
        <taxon>Bacteria</taxon>
        <taxon>Bacillati</taxon>
        <taxon>Bacillota</taxon>
        <taxon>Clostridia</taxon>
        <taxon>Eubacteriales</taxon>
        <taxon>Clostridiaceae</taxon>
        <taxon>Clostridium</taxon>
    </lineage>
</organism>
<dbReference type="EMBL" id="ACVI01000022">
    <property type="protein sequence ID" value="EET87828.1"/>
    <property type="molecule type" value="Genomic_DNA"/>
</dbReference>
<dbReference type="STRING" id="536227.Ccar_17750"/>
<dbReference type="AlphaFoldDB" id="C6PSF0"/>
<dbReference type="InterPro" id="IPR019734">
    <property type="entry name" value="TPR_rpt"/>
</dbReference>
<evidence type="ECO:0000313" key="7">
    <source>
        <dbReference type="Proteomes" id="UP000004198"/>
    </source>
</evidence>
<dbReference type="SMART" id="SM00028">
    <property type="entry name" value="TPR"/>
    <property type="match status" value="4"/>
</dbReference>
<dbReference type="SUPFAM" id="SSF48452">
    <property type="entry name" value="TPR-like"/>
    <property type="match status" value="1"/>
</dbReference>
<dbReference type="InterPro" id="IPR011990">
    <property type="entry name" value="TPR-like_helical_dom_sf"/>
</dbReference>
<dbReference type="InterPro" id="IPR013783">
    <property type="entry name" value="Ig-like_fold"/>
</dbReference>
<name>C6PSF0_9CLOT</name>
<comment type="caution">
    <text evidence="6">The sequence shown here is derived from an EMBL/GenBank/DDBJ whole genome shotgun (WGS) entry which is preliminary data.</text>
</comment>
<dbReference type="Pfam" id="PF02368">
    <property type="entry name" value="Big_2"/>
    <property type="match status" value="1"/>
</dbReference>
<dbReference type="InterPro" id="IPR003343">
    <property type="entry name" value="Big_2"/>
</dbReference>
<evidence type="ECO:0000256" key="2">
    <source>
        <dbReference type="ARBA" id="ARBA00022803"/>
    </source>
</evidence>
<keyword evidence="7" id="KW-1185">Reference proteome</keyword>
<keyword evidence="4" id="KW-0812">Transmembrane</keyword>
<feature type="repeat" description="TPR" evidence="3">
    <location>
        <begin position="105"/>
        <end position="138"/>
    </location>
</feature>
<dbReference type="Pfam" id="PF00515">
    <property type="entry name" value="TPR_1"/>
    <property type="match status" value="1"/>
</dbReference>
<feature type="domain" description="BIG2" evidence="5">
    <location>
        <begin position="305"/>
        <end position="384"/>
    </location>
</feature>
<feature type="transmembrane region" description="Helical" evidence="4">
    <location>
        <begin position="190"/>
        <end position="211"/>
    </location>
</feature>
<dbReference type="Gene3D" id="1.25.40.10">
    <property type="entry name" value="Tetratricopeptide repeat domain"/>
    <property type="match status" value="2"/>
</dbReference>
<feature type="repeat" description="TPR" evidence="3">
    <location>
        <begin position="139"/>
        <end position="172"/>
    </location>
</feature>
<dbReference type="KEGG" id="cck:Ccar_17750"/>
<keyword evidence="1" id="KW-0677">Repeat</keyword>
<accession>C6PSF0</accession>
<dbReference type="Pfam" id="PF13432">
    <property type="entry name" value="TPR_16"/>
    <property type="match status" value="1"/>
</dbReference>
<dbReference type="PROSITE" id="PS50005">
    <property type="entry name" value="TPR"/>
    <property type="match status" value="4"/>
</dbReference>
<dbReference type="eggNOG" id="COG0457">
    <property type="taxonomic scope" value="Bacteria"/>
</dbReference>
<dbReference type="SMART" id="SM00635">
    <property type="entry name" value="BID_2"/>
    <property type="match status" value="2"/>
</dbReference>
<evidence type="ECO:0000256" key="1">
    <source>
        <dbReference type="ARBA" id="ARBA00022737"/>
    </source>
</evidence>
<keyword evidence="2 3" id="KW-0802">TPR repeat</keyword>
<dbReference type="InterPro" id="IPR003961">
    <property type="entry name" value="FN3_dom"/>
</dbReference>
<evidence type="ECO:0000313" key="6">
    <source>
        <dbReference type="EMBL" id="EET87828.1"/>
    </source>
</evidence>
<dbReference type="Proteomes" id="UP000004198">
    <property type="component" value="Unassembled WGS sequence"/>
</dbReference>
<gene>
    <name evidence="6" type="ORF">CcarbDRAFT_1717</name>
</gene>
<evidence type="ECO:0000256" key="4">
    <source>
        <dbReference type="SAM" id="Phobius"/>
    </source>
</evidence>
<dbReference type="SUPFAM" id="SSF49373">
    <property type="entry name" value="Invasin/intimin cell-adhesion fragments"/>
    <property type="match status" value="2"/>
</dbReference>
<keyword evidence="4" id="KW-1133">Transmembrane helix</keyword>
<dbReference type="Gene3D" id="2.60.40.10">
    <property type="entry name" value="Immunoglobulins"/>
    <property type="match status" value="1"/>
</dbReference>
<feature type="repeat" description="TPR" evidence="3">
    <location>
        <begin position="37"/>
        <end position="70"/>
    </location>
</feature>
<proteinExistence type="predicted"/>
<evidence type="ECO:0000256" key="3">
    <source>
        <dbReference type="PROSITE-ProRule" id="PRU00339"/>
    </source>
</evidence>
<dbReference type="RefSeq" id="WP_007060602.1">
    <property type="nucleotide sequence ID" value="NZ_ACVI01000022.1"/>
</dbReference>